<evidence type="ECO:0000256" key="5">
    <source>
        <dbReference type="ARBA" id="ARBA00022989"/>
    </source>
</evidence>
<feature type="transmembrane region" description="Helical" evidence="8">
    <location>
        <begin position="362"/>
        <end position="382"/>
    </location>
</feature>
<feature type="transmembrane region" description="Helical" evidence="8">
    <location>
        <begin position="316"/>
        <end position="341"/>
    </location>
</feature>
<keyword evidence="6" id="KW-0406">Ion transport</keyword>
<dbReference type="InterPro" id="IPR002490">
    <property type="entry name" value="V-ATPase_116kDa_su"/>
</dbReference>
<dbReference type="GO" id="GO:0051117">
    <property type="term" value="F:ATPase binding"/>
    <property type="evidence" value="ECO:0007669"/>
    <property type="project" value="TreeGrafter"/>
</dbReference>
<dbReference type="GO" id="GO:0046961">
    <property type="term" value="F:proton-transporting ATPase activity, rotational mechanism"/>
    <property type="evidence" value="ECO:0007669"/>
    <property type="project" value="InterPro"/>
</dbReference>
<comment type="similarity">
    <text evidence="2">Belongs to the V-ATPase 116 kDa subunit family.</text>
</comment>
<evidence type="ECO:0000256" key="6">
    <source>
        <dbReference type="ARBA" id="ARBA00023065"/>
    </source>
</evidence>
<dbReference type="GO" id="GO:0007035">
    <property type="term" value="P:vacuolar acidification"/>
    <property type="evidence" value="ECO:0007669"/>
    <property type="project" value="TreeGrafter"/>
</dbReference>
<dbReference type="PANTHER" id="PTHR11629">
    <property type="entry name" value="VACUOLAR PROTON ATPASES"/>
    <property type="match status" value="1"/>
</dbReference>
<protein>
    <submittedName>
        <fullName evidence="9">V/A-type H+-transporting ATPase subunit I</fullName>
    </submittedName>
</protein>
<dbReference type="PANTHER" id="PTHR11629:SF63">
    <property type="entry name" value="V-TYPE PROTON ATPASE SUBUNIT A"/>
    <property type="match status" value="1"/>
</dbReference>
<evidence type="ECO:0000313" key="10">
    <source>
        <dbReference type="Proteomes" id="UP000245959"/>
    </source>
</evidence>
<evidence type="ECO:0000256" key="7">
    <source>
        <dbReference type="ARBA" id="ARBA00023136"/>
    </source>
</evidence>
<accession>A0A2U1AR13</accession>
<feature type="transmembrane region" description="Helical" evidence="8">
    <location>
        <begin position="435"/>
        <end position="454"/>
    </location>
</feature>
<sequence>MIVPMKKVTLLALKSEQDSALVALRSLGVMQIEQLRVGASDSAQQLKEEFDSGSRIVGELDKLFKENDGEVPAAGKRCSGAEAIESAGALLDKRDQLSGELNALSQRLKALEVWGEFDRPMLDELREKGIYVHLCAGSERQLREAEELPGVECRVIRQDSARIYFAAVSLEEQEPGTLPEIRLSAEDDPAELRSRIQERGREVGVINGRLKELFASLPAAKKRLRKLHAEWEFTTVHDSLDAHGEVVTLTGFVPEPELETLRAAARTNGWGLLVADPGPDDQVPTLLRESKFAKLISPLFQFLGISPGYHELDVSAAVLVFFTIFYGMIIGDAGYGLLFLAGTLFAMWKFRGRPAAQLPCRMMLVLSIAAIVWGVLTSNYFGTSPLPGLKIFTDPAVKDANVQAFCFILAIAQLSLGRIWQAFRDRNFRNIGKNIGWMLILWGNFFLTLKLIVWPGDFPVYMYWLYGIGLLLVIACDVNWKNMADVFQFPFNIIGSFVDVLSYIRLFAVGMAGYYIAFSFNGMASDIWKSSPWFLVFGILVAVIGHAMNLGLCILSVLVHGVRLNTLEFSNHVGLSWSGSNFKPFKNNTKSEEN</sequence>
<evidence type="ECO:0000256" key="4">
    <source>
        <dbReference type="ARBA" id="ARBA00022692"/>
    </source>
</evidence>
<keyword evidence="7 8" id="KW-0472">Membrane</keyword>
<evidence type="ECO:0000256" key="1">
    <source>
        <dbReference type="ARBA" id="ARBA00004141"/>
    </source>
</evidence>
<keyword evidence="5 8" id="KW-1133">Transmembrane helix</keyword>
<keyword evidence="10" id="KW-1185">Reference proteome</keyword>
<evidence type="ECO:0000256" key="8">
    <source>
        <dbReference type="SAM" id="Phobius"/>
    </source>
</evidence>
<evidence type="ECO:0000256" key="2">
    <source>
        <dbReference type="ARBA" id="ARBA00009904"/>
    </source>
</evidence>
<dbReference type="AlphaFoldDB" id="A0A2U1AR13"/>
<gene>
    <name evidence="9" type="ORF">C8D82_12464</name>
</gene>
<comment type="caution">
    <text evidence="9">The sequence shown here is derived from an EMBL/GenBank/DDBJ whole genome shotgun (WGS) entry which is preliminary data.</text>
</comment>
<comment type="subcellular location">
    <subcellularLocation>
        <location evidence="1">Membrane</location>
        <topology evidence="1">Multi-pass membrane protein</topology>
    </subcellularLocation>
</comment>
<dbReference type="GO" id="GO:0033179">
    <property type="term" value="C:proton-transporting V-type ATPase, V0 domain"/>
    <property type="evidence" value="ECO:0007669"/>
    <property type="project" value="InterPro"/>
</dbReference>
<dbReference type="GeneID" id="78296229"/>
<feature type="transmembrane region" description="Helical" evidence="8">
    <location>
        <begin position="532"/>
        <end position="559"/>
    </location>
</feature>
<name>A0A2U1AR13_9BACT</name>
<feature type="transmembrane region" description="Helical" evidence="8">
    <location>
        <begin position="500"/>
        <end position="520"/>
    </location>
</feature>
<evidence type="ECO:0000256" key="3">
    <source>
        <dbReference type="ARBA" id="ARBA00022448"/>
    </source>
</evidence>
<proteinExistence type="inferred from homology"/>
<dbReference type="RefSeq" id="WP_133245214.1">
    <property type="nucleotide sequence ID" value="NZ_CABMMC010000021.1"/>
</dbReference>
<organism evidence="9 10">
    <name type="scientific">Victivallis vadensis</name>
    <dbReference type="NCBI Taxonomy" id="172901"/>
    <lineage>
        <taxon>Bacteria</taxon>
        <taxon>Pseudomonadati</taxon>
        <taxon>Lentisphaerota</taxon>
        <taxon>Lentisphaeria</taxon>
        <taxon>Victivallales</taxon>
        <taxon>Victivallaceae</taxon>
        <taxon>Victivallis</taxon>
    </lineage>
</organism>
<dbReference type="GO" id="GO:0016471">
    <property type="term" value="C:vacuolar proton-transporting V-type ATPase complex"/>
    <property type="evidence" value="ECO:0007669"/>
    <property type="project" value="TreeGrafter"/>
</dbReference>
<evidence type="ECO:0000313" key="9">
    <source>
        <dbReference type="EMBL" id="PVY38828.1"/>
    </source>
</evidence>
<keyword evidence="3" id="KW-0813">Transport</keyword>
<feature type="transmembrane region" description="Helical" evidence="8">
    <location>
        <begin position="402"/>
        <end position="423"/>
    </location>
</feature>
<feature type="transmembrane region" description="Helical" evidence="8">
    <location>
        <begin position="460"/>
        <end position="480"/>
    </location>
</feature>
<dbReference type="EMBL" id="QEKH01000024">
    <property type="protein sequence ID" value="PVY38828.1"/>
    <property type="molecule type" value="Genomic_DNA"/>
</dbReference>
<dbReference type="Proteomes" id="UP000245959">
    <property type="component" value="Unassembled WGS sequence"/>
</dbReference>
<reference evidence="9 10" key="1">
    <citation type="submission" date="2018-04" db="EMBL/GenBank/DDBJ databases">
        <title>Genomic Encyclopedia of Type Strains, Phase IV (KMG-IV): sequencing the most valuable type-strain genomes for metagenomic binning, comparative biology and taxonomic classification.</title>
        <authorList>
            <person name="Goeker M."/>
        </authorList>
    </citation>
    <scope>NUCLEOTIDE SEQUENCE [LARGE SCALE GENOMIC DNA]</scope>
    <source>
        <strain evidence="9 10">DSM 14823</strain>
    </source>
</reference>
<keyword evidence="4 8" id="KW-0812">Transmembrane</keyword>